<dbReference type="EMBL" id="BAABCT010000005">
    <property type="protein sequence ID" value="GAA4075512.1"/>
    <property type="molecule type" value="Genomic_DNA"/>
</dbReference>
<keyword evidence="2" id="KW-1185">Reference proteome</keyword>
<evidence type="ECO:0000313" key="2">
    <source>
        <dbReference type="Proteomes" id="UP001500367"/>
    </source>
</evidence>
<organism evidence="1 2">
    <name type="scientific">Flavobacterium cheonanense</name>
    <dbReference type="NCBI Taxonomy" id="706183"/>
    <lineage>
        <taxon>Bacteria</taxon>
        <taxon>Pseudomonadati</taxon>
        <taxon>Bacteroidota</taxon>
        <taxon>Flavobacteriia</taxon>
        <taxon>Flavobacteriales</taxon>
        <taxon>Flavobacteriaceae</taxon>
        <taxon>Flavobacterium</taxon>
    </lineage>
</organism>
<protein>
    <recommendedName>
        <fullName evidence="3">Phage protein</fullName>
    </recommendedName>
</protein>
<name>A0ABP7VWF5_9FLAO</name>
<comment type="caution">
    <text evidence="1">The sequence shown here is derived from an EMBL/GenBank/DDBJ whole genome shotgun (WGS) entry which is preliminary data.</text>
</comment>
<evidence type="ECO:0008006" key="3">
    <source>
        <dbReference type="Google" id="ProtNLM"/>
    </source>
</evidence>
<reference evidence="2" key="1">
    <citation type="journal article" date="2019" name="Int. J. Syst. Evol. Microbiol.">
        <title>The Global Catalogue of Microorganisms (GCM) 10K type strain sequencing project: providing services to taxonomists for standard genome sequencing and annotation.</title>
        <authorList>
            <consortium name="The Broad Institute Genomics Platform"/>
            <consortium name="The Broad Institute Genome Sequencing Center for Infectious Disease"/>
            <person name="Wu L."/>
            <person name="Ma J."/>
        </authorList>
    </citation>
    <scope>NUCLEOTIDE SEQUENCE [LARGE SCALE GENOMIC DNA]</scope>
    <source>
        <strain evidence="2">JCM 17069</strain>
    </source>
</reference>
<gene>
    <name evidence="1" type="ORF">GCM10022389_21560</name>
</gene>
<proteinExistence type="predicted"/>
<dbReference type="Proteomes" id="UP001500367">
    <property type="component" value="Unassembled WGS sequence"/>
</dbReference>
<sequence>MTNIYQILEGWKLNVEEVSNCVYKIEFVNCSGRVVGCTDHDYERGIETCVNYAFDIEKQINKN</sequence>
<evidence type="ECO:0000313" key="1">
    <source>
        <dbReference type="EMBL" id="GAA4075512.1"/>
    </source>
</evidence>
<accession>A0ABP7VWF5</accession>
<dbReference type="RefSeq" id="WP_344816723.1">
    <property type="nucleotide sequence ID" value="NZ_BAABCT010000005.1"/>
</dbReference>